<proteinExistence type="predicted"/>
<sequence>MAADYAFKEEDMEIDEGVGFPRAYAKLCRDRGAVGAYSHGPPFAFIPYAMQQHEISRARELEQMFPIIEQKAKQTAKPKIFISLLWKQLNHLGNAGFDPAVIRVDPYGNVLYFHADKASPLAWDIDHWFPCPRGGLTVPSNLRILQWQVCKRKHSKLEFLVPWWDLQLGISVNQFLSIFASSNSDFRSQSVESHSFPQHFIESREKLGLAPAAVVVSRRESYDSSLTLKSLDYNRQMRSHSPANASRKVKPSVLKENEDPDFVRNPYQAIVLARNSLKQKEAAHKMQGEMLSLDDEVKEIKRKNDEEKLSIQDLELTLIKRRRRAEKCRRLAEAQSSYRTMLEKMIRDAMHQSVVYKEQV</sequence>
<organism evidence="2 3">
    <name type="scientific">Salix purpurea</name>
    <name type="common">Purple osier willow</name>
    <dbReference type="NCBI Taxonomy" id="77065"/>
    <lineage>
        <taxon>Eukaryota</taxon>
        <taxon>Viridiplantae</taxon>
        <taxon>Streptophyta</taxon>
        <taxon>Embryophyta</taxon>
        <taxon>Tracheophyta</taxon>
        <taxon>Spermatophyta</taxon>
        <taxon>Magnoliopsida</taxon>
        <taxon>eudicotyledons</taxon>
        <taxon>Gunneridae</taxon>
        <taxon>Pentapetalae</taxon>
        <taxon>rosids</taxon>
        <taxon>fabids</taxon>
        <taxon>Malpighiales</taxon>
        <taxon>Salicaceae</taxon>
        <taxon>Saliceae</taxon>
        <taxon>Salix</taxon>
    </lineage>
</organism>
<dbReference type="PANTHER" id="PTHR33427">
    <property type="entry name" value="HNH ENDONUCLEASE"/>
    <property type="match status" value="1"/>
</dbReference>
<accession>A0A9Q0QGM4</accession>
<dbReference type="GO" id="GO:0004519">
    <property type="term" value="F:endonuclease activity"/>
    <property type="evidence" value="ECO:0007669"/>
    <property type="project" value="UniProtKB-KW"/>
</dbReference>
<keyword evidence="3" id="KW-1185">Reference proteome</keyword>
<keyword evidence="2" id="KW-0540">Nuclease</keyword>
<gene>
    <name evidence="2" type="ORF">OIU79_010877</name>
</gene>
<feature type="coiled-coil region" evidence="1">
    <location>
        <begin position="283"/>
        <end position="317"/>
    </location>
</feature>
<reference evidence="2" key="2">
    <citation type="journal article" date="2023" name="Int. J. Mol. Sci.">
        <title>De Novo Assembly and Annotation of 11 Diverse Shrub Willow (Salix) Genomes Reveals Novel Gene Organization in Sex-Linked Regions.</title>
        <authorList>
            <person name="Hyden B."/>
            <person name="Feng K."/>
            <person name="Yates T.B."/>
            <person name="Jawdy S."/>
            <person name="Cereghino C."/>
            <person name="Smart L.B."/>
            <person name="Muchero W."/>
        </authorList>
    </citation>
    <scope>NUCLEOTIDE SEQUENCE</scope>
    <source>
        <tissue evidence="2">Shoot tip</tissue>
    </source>
</reference>
<keyword evidence="1" id="KW-0175">Coiled coil</keyword>
<keyword evidence="2" id="KW-0378">Hydrolase</keyword>
<dbReference type="AlphaFoldDB" id="A0A9Q0QGM4"/>
<feature type="non-terminal residue" evidence="2">
    <location>
        <position position="1"/>
    </location>
</feature>
<dbReference type="Proteomes" id="UP001151532">
    <property type="component" value="Chromosome 3"/>
</dbReference>
<reference evidence="2" key="1">
    <citation type="submission" date="2022-11" db="EMBL/GenBank/DDBJ databases">
        <authorList>
            <person name="Hyden B.L."/>
            <person name="Feng K."/>
            <person name="Yates T."/>
            <person name="Jawdy S."/>
            <person name="Smart L.B."/>
            <person name="Muchero W."/>
        </authorList>
    </citation>
    <scope>NUCLEOTIDE SEQUENCE</scope>
    <source>
        <tissue evidence="2">Shoot tip</tissue>
    </source>
</reference>
<protein>
    <submittedName>
        <fullName evidence="2">HNH ENDONUCLEASE</fullName>
    </submittedName>
</protein>
<evidence type="ECO:0000313" key="3">
    <source>
        <dbReference type="Proteomes" id="UP001151532"/>
    </source>
</evidence>
<evidence type="ECO:0000256" key="1">
    <source>
        <dbReference type="SAM" id="Coils"/>
    </source>
</evidence>
<name>A0A9Q0QGM4_SALPP</name>
<dbReference type="EMBL" id="JAPFFK010000016">
    <property type="protein sequence ID" value="KAJ6706315.1"/>
    <property type="molecule type" value="Genomic_DNA"/>
</dbReference>
<keyword evidence="2" id="KW-0255">Endonuclease</keyword>
<evidence type="ECO:0000313" key="2">
    <source>
        <dbReference type="EMBL" id="KAJ6706315.1"/>
    </source>
</evidence>
<dbReference type="PANTHER" id="PTHR33427:SF2">
    <property type="entry name" value="TRICHOHYALIN"/>
    <property type="match status" value="1"/>
</dbReference>
<dbReference type="OrthoDB" id="608866at2759"/>
<comment type="caution">
    <text evidence="2">The sequence shown here is derived from an EMBL/GenBank/DDBJ whole genome shotgun (WGS) entry which is preliminary data.</text>
</comment>